<dbReference type="InterPro" id="IPR032466">
    <property type="entry name" value="Metal_Hydrolase"/>
</dbReference>
<dbReference type="EMBL" id="JBBMFA010000096">
    <property type="protein sequence ID" value="MEQ2520793.1"/>
    <property type="molecule type" value="Genomic_DNA"/>
</dbReference>
<organism evidence="2 3">
    <name type="scientific">Ruthenibacterium intestinale</name>
    <dbReference type="NCBI Taxonomy" id="3133163"/>
    <lineage>
        <taxon>Bacteria</taxon>
        <taxon>Bacillati</taxon>
        <taxon>Bacillota</taxon>
        <taxon>Clostridia</taxon>
        <taxon>Eubacteriales</taxon>
        <taxon>Oscillospiraceae</taxon>
        <taxon>Ruthenibacterium</taxon>
    </lineage>
</organism>
<dbReference type="InterPro" id="IPR013108">
    <property type="entry name" value="Amidohydro_3"/>
</dbReference>
<feature type="domain" description="Amidohydrolase 3" evidence="1">
    <location>
        <begin position="53"/>
        <end position="514"/>
    </location>
</feature>
<name>A0ABV1GGI4_9FIRM</name>
<dbReference type="PANTHER" id="PTHR22642">
    <property type="entry name" value="IMIDAZOLONEPROPIONASE"/>
    <property type="match status" value="1"/>
</dbReference>
<keyword evidence="3" id="KW-1185">Reference proteome</keyword>
<dbReference type="SUPFAM" id="SSF51338">
    <property type="entry name" value="Composite domain of metallo-dependent hydrolases"/>
    <property type="match status" value="1"/>
</dbReference>
<evidence type="ECO:0000313" key="3">
    <source>
        <dbReference type="Proteomes" id="UP001477672"/>
    </source>
</evidence>
<dbReference type="InterPro" id="IPR011059">
    <property type="entry name" value="Metal-dep_hydrolase_composite"/>
</dbReference>
<reference evidence="2 3" key="1">
    <citation type="submission" date="2024-03" db="EMBL/GenBank/DDBJ databases">
        <title>Human intestinal bacterial collection.</title>
        <authorList>
            <person name="Pauvert C."/>
            <person name="Hitch T.C.A."/>
            <person name="Clavel T."/>
        </authorList>
    </citation>
    <scope>NUCLEOTIDE SEQUENCE [LARGE SCALE GENOMIC DNA]</scope>
    <source>
        <strain evidence="2 3">CLA-JM-H11</strain>
    </source>
</reference>
<comment type="caution">
    <text evidence="2">The sequence shown here is derived from an EMBL/GenBank/DDBJ whole genome shotgun (WGS) entry which is preliminary data.</text>
</comment>
<dbReference type="RefSeq" id="WP_349216339.1">
    <property type="nucleotide sequence ID" value="NZ_JBBMFA010000096.1"/>
</dbReference>
<protein>
    <submittedName>
        <fullName evidence="2">Amidohydrolase family protein</fullName>
    </submittedName>
</protein>
<dbReference type="Pfam" id="PF07969">
    <property type="entry name" value="Amidohydro_3"/>
    <property type="match status" value="1"/>
</dbReference>
<proteinExistence type="predicted"/>
<dbReference type="Gene3D" id="3.20.20.140">
    <property type="entry name" value="Metal-dependent hydrolases"/>
    <property type="match status" value="1"/>
</dbReference>
<evidence type="ECO:0000313" key="2">
    <source>
        <dbReference type="EMBL" id="MEQ2520793.1"/>
    </source>
</evidence>
<dbReference type="SUPFAM" id="SSF51556">
    <property type="entry name" value="Metallo-dependent hydrolases"/>
    <property type="match status" value="1"/>
</dbReference>
<evidence type="ECO:0000259" key="1">
    <source>
        <dbReference type="Pfam" id="PF07969"/>
    </source>
</evidence>
<dbReference type="Gene3D" id="2.30.40.10">
    <property type="entry name" value="Urease, subunit C, domain 1"/>
    <property type="match status" value="1"/>
</dbReference>
<gene>
    <name evidence="2" type="ORF">WMO24_10185</name>
</gene>
<accession>A0ABV1GGI4</accession>
<dbReference type="PANTHER" id="PTHR22642:SF2">
    <property type="entry name" value="PROTEIN LONG AFTER FAR-RED 3"/>
    <property type="match status" value="1"/>
</dbReference>
<sequence>MSEYAQILLKSNSIFDGTGADPFAGYVAVANGKVLQVGKGEPASEWIGEDTTVYELGDKTVCPGFADAHTFFTGWSLNYVGVDLSAATSSEEIARAALAYADTLSEDRPVWGHGWNPAVPNGGPEELDRTFPQRPAVLFAQGAETFWMNSAAIQRYGFDNSADCNEVFWKLMEEILDDHAFSAPLFDKYMQMLNSRGITSVKEIGYDTFSSFTDVLEEKEKSGKMTLRVSFMSQPVKEGANLEYGKAMRDRFKGPFVQFSGFNRMTDGSISQMNGFLKQPYLCAPDTVCAQDIDWAQIEDEVLRADREGFRFSLNAQGDAAVARVLDIYDKCRKTDDGKVYNRHAVTEAEFSDPQDLERMGRMGVICEFYPQIQAIADYAGKVGMIEEKLGAERGKGYWNRRKMADSGVRLCCGTDLPLVIDDIPQSLYHSVTGKFPEGGEPFHPENTLTVKEVLMAWTSGGAYDFYRENQTGTLEAGKQADIAVLSDNVFTRSMDTIRDMKVTLTLVDGRVVYEA</sequence>
<dbReference type="Gene3D" id="3.10.310.70">
    <property type="match status" value="1"/>
</dbReference>
<dbReference type="Proteomes" id="UP001477672">
    <property type="component" value="Unassembled WGS sequence"/>
</dbReference>